<evidence type="ECO:0000313" key="13">
    <source>
        <dbReference type="EMBL" id="QXZ23213.1"/>
    </source>
</evidence>
<keyword evidence="7" id="KW-0067">ATP-binding</keyword>
<dbReference type="AlphaFoldDB" id="A0ABD7F483"/>
<dbReference type="GO" id="GO:0043139">
    <property type="term" value="F:5'-3' DNA helicase activity"/>
    <property type="evidence" value="ECO:0007669"/>
    <property type="project" value="UniProtKB-EC"/>
</dbReference>
<dbReference type="InterPro" id="IPR007693">
    <property type="entry name" value="DNA_helicase_DnaB-like_N"/>
</dbReference>
<dbReference type="SUPFAM" id="SSF52540">
    <property type="entry name" value="P-loop containing nucleoside triphosphate hydrolases"/>
    <property type="match status" value="1"/>
</dbReference>
<evidence type="ECO:0000256" key="4">
    <source>
        <dbReference type="ARBA" id="ARBA00022741"/>
    </source>
</evidence>
<dbReference type="PROSITE" id="PS51199">
    <property type="entry name" value="SF4_HELICASE"/>
    <property type="match status" value="1"/>
</dbReference>
<dbReference type="EMBL" id="CP079898">
    <property type="protein sequence ID" value="QXZ23260.1"/>
    <property type="molecule type" value="Genomic_DNA"/>
</dbReference>
<keyword evidence="5" id="KW-0378">Hydrolase</keyword>
<evidence type="ECO:0000256" key="7">
    <source>
        <dbReference type="ARBA" id="ARBA00022840"/>
    </source>
</evidence>
<dbReference type="Pfam" id="PF03796">
    <property type="entry name" value="DnaB_C"/>
    <property type="match status" value="1"/>
</dbReference>
<sequence length="442" mass="49303">MVMSSRIQNIAMEQAVLSALMTTALSMETVGNDLDEGCFYSERHTEIYKAIVDLANNNKPYDAVMVEQWLKSRNVLHLMGGEQYLLELMSEAPSSFYNCESYIGQLKKLKAHRQVETIGQRITALAQDTTQVDVFAEAENLLGQVDSDEQNDHGVSFEDAIDSALKQMIEKAEAKDKKLYTGVQFNLAHLDNLLGTIQKGHFCVVGGRPGSGKSTLAQMLAIHTAKIHRKGVLFVSAEMDKETLSNRMISALGAIPYNNIHNAELYNGLMKDYAATKASYEKLPIWIQDKQKPSISEIRSYARRADRRFKGLGCIVIDYLQLVRDPSKKDRFQEVSSISRELKSMAKEFKCPVIALVQLNRDAEKSKRPKASDIKESGQIEQDADQIVLANPISDNEDLPTGVTELCVVKNRHGKRGVVRAIDRLDICRFAGIKEEDQGGAA</sequence>
<keyword evidence="4" id="KW-0547">Nucleotide-binding</keyword>
<comment type="catalytic activity">
    <reaction evidence="11">
        <text>ATP + H2O = ADP + phosphate + H(+)</text>
        <dbReference type="Rhea" id="RHEA:13065"/>
        <dbReference type="ChEBI" id="CHEBI:15377"/>
        <dbReference type="ChEBI" id="CHEBI:15378"/>
        <dbReference type="ChEBI" id="CHEBI:30616"/>
        <dbReference type="ChEBI" id="CHEBI:43474"/>
        <dbReference type="ChEBI" id="CHEBI:456216"/>
        <dbReference type="EC" id="5.6.2.3"/>
    </reaction>
</comment>
<dbReference type="EMBL" id="CP079898">
    <property type="protein sequence ID" value="QXZ23213.1"/>
    <property type="molecule type" value="Genomic_DNA"/>
</dbReference>
<keyword evidence="15" id="KW-1185">Reference proteome</keyword>
<accession>A0ABD7F483</accession>
<name>A0ABD7F483_9GAMM</name>
<dbReference type="EC" id="5.6.2.3" evidence="10"/>
<dbReference type="PANTHER" id="PTHR30153:SF2">
    <property type="entry name" value="REPLICATIVE DNA HELICASE"/>
    <property type="match status" value="1"/>
</dbReference>
<dbReference type="PANTHER" id="PTHR30153">
    <property type="entry name" value="REPLICATIVE DNA HELICASE DNAB"/>
    <property type="match status" value="1"/>
</dbReference>
<keyword evidence="9" id="KW-0413">Isomerase</keyword>
<dbReference type="Gene3D" id="1.10.860.10">
    <property type="entry name" value="DNAb Helicase, Chain A"/>
    <property type="match status" value="1"/>
</dbReference>
<comment type="similarity">
    <text evidence="1">Belongs to the helicase family. DnaB subfamily.</text>
</comment>
<dbReference type="GO" id="GO:0016787">
    <property type="term" value="F:hydrolase activity"/>
    <property type="evidence" value="ECO:0007669"/>
    <property type="project" value="UniProtKB-KW"/>
</dbReference>
<evidence type="ECO:0000313" key="14">
    <source>
        <dbReference type="EMBL" id="QXZ23260.1"/>
    </source>
</evidence>
<dbReference type="InterPro" id="IPR007694">
    <property type="entry name" value="DNA_helicase_DnaB-like_C"/>
</dbReference>
<evidence type="ECO:0000256" key="3">
    <source>
        <dbReference type="ARBA" id="ARBA00022705"/>
    </source>
</evidence>
<dbReference type="InterPro" id="IPR003593">
    <property type="entry name" value="AAA+_ATPase"/>
</dbReference>
<dbReference type="Gene3D" id="3.40.50.300">
    <property type="entry name" value="P-loop containing nucleotide triphosphate hydrolases"/>
    <property type="match status" value="1"/>
</dbReference>
<protein>
    <recommendedName>
        <fullName evidence="10">DNA 5'-3' helicase</fullName>
        <ecNumber evidence="10">5.6.2.3</ecNumber>
    </recommendedName>
</protein>
<dbReference type="InterPro" id="IPR036185">
    <property type="entry name" value="DNA_heli_DnaB-like_N_sf"/>
</dbReference>
<gene>
    <name evidence="14" type="ORF">I6L31_00150</name>
    <name evidence="13" type="ORF">I6L31_16360</name>
</gene>
<evidence type="ECO:0000256" key="6">
    <source>
        <dbReference type="ARBA" id="ARBA00022806"/>
    </source>
</evidence>
<dbReference type="Pfam" id="PF00772">
    <property type="entry name" value="DnaB"/>
    <property type="match status" value="1"/>
</dbReference>
<proteinExistence type="inferred from homology"/>
<evidence type="ECO:0000259" key="12">
    <source>
        <dbReference type="PROSITE" id="PS51199"/>
    </source>
</evidence>
<evidence type="ECO:0000256" key="5">
    <source>
        <dbReference type="ARBA" id="ARBA00022801"/>
    </source>
</evidence>
<evidence type="ECO:0000256" key="1">
    <source>
        <dbReference type="ARBA" id="ARBA00008428"/>
    </source>
</evidence>
<keyword evidence="2" id="KW-0639">Primosome</keyword>
<dbReference type="SUPFAM" id="SSF48024">
    <property type="entry name" value="N-terminal domain of DnaB helicase"/>
    <property type="match status" value="1"/>
</dbReference>
<dbReference type="GO" id="GO:0005524">
    <property type="term" value="F:ATP binding"/>
    <property type="evidence" value="ECO:0007669"/>
    <property type="project" value="UniProtKB-KW"/>
</dbReference>
<organism evidence="14 15">
    <name type="scientific">Acinetobacter septicus</name>
    <dbReference type="NCBI Taxonomy" id="465797"/>
    <lineage>
        <taxon>Bacteria</taxon>
        <taxon>Pseudomonadati</taxon>
        <taxon>Pseudomonadota</taxon>
        <taxon>Gammaproteobacteria</taxon>
        <taxon>Moraxellales</taxon>
        <taxon>Moraxellaceae</taxon>
        <taxon>Acinetobacter</taxon>
    </lineage>
</organism>
<dbReference type="CDD" id="cd00984">
    <property type="entry name" value="DnaB_C"/>
    <property type="match status" value="1"/>
</dbReference>
<evidence type="ECO:0000313" key="15">
    <source>
        <dbReference type="Proteomes" id="UP000827069"/>
    </source>
</evidence>
<dbReference type="GO" id="GO:0003677">
    <property type="term" value="F:DNA binding"/>
    <property type="evidence" value="ECO:0007669"/>
    <property type="project" value="UniProtKB-KW"/>
</dbReference>
<dbReference type="GO" id="GO:0006269">
    <property type="term" value="P:DNA replication, synthesis of primer"/>
    <property type="evidence" value="ECO:0007669"/>
    <property type="project" value="UniProtKB-KW"/>
</dbReference>
<evidence type="ECO:0000256" key="2">
    <source>
        <dbReference type="ARBA" id="ARBA00022515"/>
    </source>
</evidence>
<keyword evidence="6" id="KW-0347">Helicase</keyword>
<dbReference type="Proteomes" id="UP000827069">
    <property type="component" value="Chromosome"/>
</dbReference>
<evidence type="ECO:0000256" key="8">
    <source>
        <dbReference type="ARBA" id="ARBA00023125"/>
    </source>
</evidence>
<keyword evidence="8" id="KW-0238">DNA-binding</keyword>
<dbReference type="SMART" id="SM00382">
    <property type="entry name" value="AAA"/>
    <property type="match status" value="1"/>
</dbReference>
<evidence type="ECO:0000256" key="11">
    <source>
        <dbReference type="ARBA" id="ARBA00048954"/>
    </source>
</evidence>
<evidence type="ECO:0000256" key="9">
    <source>
        <dbReference type="ARBA" id="ARBA00023235"/>
    </source>
</evidence>
<feature type="domain" description="SF4 helicase" evidence="12">
    <location>
        <begin position="176"/>
        <end position="437"/>
    </location>
</feature>
<reference evidence="14 15" key="1">
    <citation type="submission" date="2021-07" db="EMBL/GenBank/DDBJ databases">
        <title>FDA dAtabase for Regulatory Grade micrObial Sequences (FDA-ARGOS): Supporting development and validation of Infectious Disease Dx tests.</title>
        <authorList>
            <person name="Sproer C."/>
            <person name="Gronow S."/>
            <person name="Severitt S."/>
            <person name="Schroder I."/>
            <person name="Tallon L."/>
            <person name="Sadzewicz L."/>
            <person name="Zhao X."/>
            <person name="Boylan J."/>
            <person name="Ott S."/>
            <person name="Bowen H."/>
            <person name="Vavikolanu K."/>
            <person name="Mehta A."/>
            <person name="Aluvathingal J."/>
            <person name="Nadendla S."/>
            <person name="Lowell S."/>
            <person name="Myers T."/>
            <person name="Yan Y."/>
        </authorList>
    </citation>
    <scope>NUCLEOTIDE SEQUENCE [LARGE SCALE GENOMIC DNA]</scope>
    <source>
        <strain evidence="14 15">FDAARGOS_1401</strain>
    </source>
</reference>
<dbReference type="InterPro" id="IPR016136">
    <property type="entry name" value="DNA_helicase_N/primase_C"/>
</dbReference>
<evidence type="ECO:0000256" key="10">
    <source>
        <dbReference type="ARBA" id="ARBA00044969"/>
    </source>
</evidence>
<dbReference type="GO" id="GO:1990077">
    <property type="term" value="C:primosome complex"/>
    <property type="evidence" value="ECO:0007669"/>
    <property type="project" value="UniProtKB-KW"/>
</dbReference>
<keyword evidence="3" id="KW-0235">DNA replication</keyword>
<dbReference type="InterPro" id="IPR027417">
    <property type="entry name" value="P-loop_NTPase"/>
</dbReference>